<keyword evidence="1" id="KW-0812">Transmembrane</keyword>
<feature type="transmembrane region" description="Helical" evidence="1">
    <location>
        <begin position="75"/>
        <end position="93"/>
    </location>
</feature>
<keyword evidence="1" id="KW-1133">Transmembrane helix</keyword>
<sequence>MNKSSAKNPKIAWFPDVYINNKPNCLEDFNKMLMLQMKNAKIYVDVPEKKRKRRKPPISTAIKQRRVNRLLMKNNMQSLLLLLFLVKLFHVFAC</sequence>
<dbReference type="WBParaSite" id="jg20100">
    <property type="protein sequence ID" value="jg20100"/>
    <property type="gene ID" value="jg20100"/>
</dbReference>
<proteinExistence type="predicted"/>
<evidence type="ECO:0000256" key="1">
    <source>
        <dbReference type="SAM" id="Phobius"/>
    </source>
</evidence>
<protein>
    <submittedName>
        <fullName evidence="3">Uncharacterized protein</fullName>
    </submittedName>
</protein>
<organism evidence="2 3">
    <name type="scientific">Ditylenchus dipsaci</name>
    <dbReference type="NCBI Taxonomy" id="166011"/>
    <lineage>
        <taxon>Eukaryota</taxon>
        <taxon>Metazoa</taxon>
        <taxon>Ecdysozoa</taxon>
        <taxon>Nematoda</taxon>
        <taxon>Chromadorea</taxon>
        <taxon>Rhabditida</taxon>
        <taxon>Tylenchina</taxon>
        <taxon>Tylenchomorpha</taxon>
        <taxon>Sphaerularioidea</taxon>
        <taxon>Anguinidae</taxon>
        <taxon>Anguininae</taxon>
        <taxon>Ditylenchus</taxon>
    </lineage>
</organism>
<keyword evidence="2" id="KW-1185">Reference proteome</keyword>
<evidence type="ECO:0000313" key="3">
    <source>
        <dbReference type="WBParaSite" id="jg20100"/>
    </source>
</evidence>
<evidence type="ECO:0000313" key="2">
    <source>
        <dbReference type="Proteomes" id="UP000887574"/>
    </source>
</evidence>
<dbReference type="AlphaFoldDB" id="A0A915DJF2"/>
<keyword evidence="1" id="KW-0472">Membrane</keyword>
<accession>A0A915DJF2</accession>
<name>A0A915DJF2_9BILA</name>
<reference evidence="3" key="1">
    <citation type="submission" date="2022-11" db="UniProtKB">
        <authorList>
            <consortium name="WormBaseParasite"/>
        </authorList>
    </citation>
    <scope>IDENTIFICATION</scope>
</reference>
<dbReference type="Proteomes" id="UP000887574">
    <property type="component" value="Unplaced"/>
</dbReference>